<keyword evidence="2" id="KW-1185">Reference proteome</keyword>
<accession>A0A3A1Y8C7</accession>
<dbReference type="AlphaFoldDB" id="A0A3A1Y8C7"/>
<dbReference type="EMBL" id="NRHC01000002">
    <property type="protein sequence ID" value="RIY34452.1"/>
    <property type="molecule type" value="Genomic_DNA"/>
</dbReference>
<proteinExistence type="predicted"/>
<dbReference type="InterPro" id="IPR029044">
    <property type="entry name" value="Nucleotide-diphossugar_trans"/>
</dbReference>
<dbReference type="Gene3D" id="3.90.550.10">
    <property type="entry name" value="Spore Coat Polysaccharide Biosynthesis Protein SpsA, Chain A"/>
    <property type="match status" value="1"/>
</dbReference>
<evidence type="ECO:0000313" key="1">
    <source>
        <dbReference type="EMBL" id="RIY34452.1"/>
    </source>
</evidence>
<dbReference type="Pfam" id="PF01501">
    <property type="entry name" value="Glyco_transf_8"/>
    <property type="match status" value="1"/>
</dbReference>
<evidence type="ECO:0000313" key="2">
    <source>
        <dbReference type="Proteomes" id="UP000265691"/>
    </source>
</evidence>
<protein>
    <submittedName>
        <fullName evidence="1">Uncharacterized protein</fullName>
    </submittedName>
</protein>
<gene>
    <name evidence="1" type="ORF">CKF54_00205</name>
</gene>
<organism evidence="1 2">
    <name type="scientific">Psittacicella hinzii</name>
    <dbReference type="NCBI Taxonomy" id="2028575"/>
    <lineage>
        <taxon>Bacteria</taxon>
        <taxon>Pseudomonadati</taxon>
        <taxon>Pseudomonadota</taxon>
        <taxon>Gammaproteobacteria</taxon>
        <taxon>Pasteurellales</taxon>
        <taxon>Psittacicellaceae</taxon>
        <taxon>Psittacicella</taxon>
    </lineage>
</organism>
<dbReference type="SUPFAM" id="SSF53448">
    <property type="entry name" value="Nucleotide-diphospho-sugar transferases"/>
    <property type="match status" value="1"/>
</dbReference>
<name>A0A3A1Y8C7_9GAMM</name>
<dbReference type="GO" id="GO:0016757">
    <property type="term" value="F:glycosyltransferase activity"/>
    <property type="evidence" value="ECO:0007669"/>
    <property type="project" value="InterPro"/>
</dbReference>
<sequence length="334" mass="39453">MTRSIVIFADHRLSQYLEVLLKSIFLATNGREETTIYLINYDYPSDLLLHYVKQCQKHLKNCQIKVRSLSAEQKEVLDNLTFASNLFYKSMYGKLLIADLLPNEDQVLFLDTETIVLQDLHELLNYPMADDVSIYACHDHLLERSLRFELKDSYLNSFKYLYKRGLAKYPEEIEVFSSQVMLLNLKRLREQQISKHYLQYLTSDFVKALPHVNLYLNLTHRLDWQPLPDKFNYQVDYINEELIALNKLEIEVVKYADLDPKPSYNLPVVISFTGINKPLNSNAKLPFRRLFMELYNESISEILLNRNVFDVNSLIKSYNYLHLLKLNDQGNYIR</sequence>
<comment type="caution">
    <text evidence="1">The sequence shown here is derived from an EMBL/GenBank/DDBJ whole genome shotgun (WGS) entry which is preliminary data.</text>
</comment>
<dbReference type="InterPro" id="IPR002495">
    <property type="entry name" value="Glyco_trans_8"/>
</dbReference>
<dbReference type="Proteomes" id="UP000265691">
    <property type="component" value="Unassembled WGS sequence"/>
</dbReference>
<dbReference type="OrthoDB" id="5672604at2"/>
<reference evidence="1 2" key="1">
    <citation type="submission" date="2017-08" db="EMBL/GenBank/DDBJ databases">
        <title>Reclassification of Bisgaard taxon 37 and 44.</title>
        <authorList>
            <person name="Christensen H."/>
        </authorList>
    </citation>
    <scope>NUCLEOTIDE SEQUENCE [LARGE SCALE GENOMIC DNA]</scope>
    <source>
        <strain evidence="1 2">B96_3</strain>
    </source>
</reference>
<dbReference type="RefSeq" id="WP_119524178.1">
    <property type="nucleotide sequence ID" value="NZ_NRHC01000002.1"/>
</dbReference>